<evidence type="ECO:0000256" key="8">
    <source>
        <dbReference type="ARBA" id="ARBA00024536"/>
    </source>
</evidence>
<accession>I7ZB59</accession>
<dbReference type="GO" id="GO:0004325">
    <property type="term" value="F:ferrochelatase activity"/>
    <property type="evidence" value="ECO:0007669"/>
    <property type="project" value="UniProtKB-UniRule"/>
</dbReference>
<dbReference type="Pfam" id="PF00762">
    <property type="entry name" value="Ferrochelatase"/>
    <property type="match status" value="1"/>
</dbReference>
<dbReference type="GO" id="GO:0046872">
    <property type="term" value="F:metal ion binding"/>
    <property type="evidence" value="ECO:0007669"/>
    <property type="project" value="UniProtKB-KW"/>
</dbReference>
<dbReference type="GO" id="GO:0005737">
    <property type="term" value="C:cytoplasm"/>
    <property type="evidence" value="ECO:0007669"/>
    <property type="project" value="UniProtKB-SubCell"/>
</dbReference>
<evidence type="ECO:0000256" key="11">
    <source>
        <dbReference type="SAM" id="MobiDB-lite"/>
    </source>
</evidence>
<dbReference type="GO" id="GO:0006783">
    <property type="term" value="P:heme biosynthetic process"/>
    <property type="evidence" value="ECO:0007669"/>
    <property type="project" value="UniProtKB-UniRule"/>
</dbReference>
<dbReference type="PANTHER" id="PTHR11108">
    <property type="entry name" value="FERROCHELATASE"/>
    <property type="match status" value="1"/>
</dbReference>
<comment type="caution">
    <text evidence="12">The sequence shown here is derived from an EMBL/GenBank/DDBJ whole genome shotgun (WGS) entry which is preliminary data.</text>
</comment>
<evidence type="ECO:0000256" key="7">
    <source>
        <dbReference type="ARBA" id="ARBA00023244"/>
    </source>
</evidence>
<dbReference type="RefSeq" id="WP_007185622.1">
    <property type="nucleotide sequence ID" value="NZ_AKGD01000002.1"/>
</dbReference>
<name>I7ZB59_9GAMM</name>
<dbReference type="Proteomes" id="UP000003704">
    <property type="component" value="Unassembled WGS sequence"/>
</dbReference>
<evidence type="ECO:0000256" key="1">
    <source>
        <dbReference type="ARBA" id="ARBA00007718"/>
    </source>
</evidence>
<dbReference type="PROSITE" id="PS00534">
    <property type="entry name" value="FERROCHELATASE"/>
    <property type="match status" value="1"/>
</dbReference>
<organism evidence="12 13">
    <name type="scientific">Hydrocarboniphaga effusa AP103</name>
    <dbReference type="NCBI Taxonomy" id="1172194"/>
    <lineage>
        <taxon>Bacteria</taxon>
        <taxon>Pseudomonadati</taxon>
        <taxon>Pseudomonadota</taxon>
        <taxon>Gammaproteobacteria</taxon>
        <taxon>Nevskiales</taxon>
        <taxon>Nevskiaceae</taxon>
        <taxon>Hydrocarboniphaga</taxon>
    </lineage>
</organism>
<evidence type="ECO:0000313" key="13">
    <source>
        <dbReference type="Proteomes" id="UP000003704"/>
    </source>
</evidence>
<keyword evidence="3 9" id="KW-0479">Metal-binding</keyword>
<evidence type="ECO:0000256" key="5">
    <source>
        <dbReference type="ARBA" id="ARBA00023133"/>
    </source>
</evidence>
<dbReference type="SUPFAM" id="SSF53800">
    <property type="entry name" value="Chelatase"/>
    <property type="match status" value="1"/>
</dbReference>
<sequence>MTDPIDRPHADGPRTGVLLINLGTPEAPTPAAIRRYLRPFLSDRRVVELPRPLWLMVLYGFILPLRPRKLAHSYQSIWMKPGPEGSPLMHHSLRQKTLIREWLFANIGHEVPVALGMTYGEPSISGALDELESQGVRRVLVLPLYAQYSATSTAAALDAVFAALKPRRWLPELRTINSYQDHGPFIDALADSLRKHWKIHGRGDHLLMSFHSIPRQYFLAGDPYFCQCHKTARLLAEKLELAEGSWSVSFQSRLGRQPWLQPYTDLVVPQLARSGVRTLDVICPGFAADCLETLEEVALRYRDDFIAAGGASFRYVPALNADAPHIEALGQLLMQHLPGWLDLESADEPKRRSARAQAAQAQLHSPTLLTPPRAAQST</sequence>
<comment type="catalytic activity">
    <reaction evidence="9 10">
        <text>heme b + 2 H(+) = protoporphyrin IX + Fe(2+)</text>
        <dbReference type="Rhea" id="RHEA:22584"/>
        <dbReference type="ChEBI" id="CHEBI:15378"/>
        <dbReference type="ChEBI" id="CHEBI:29033"/>
        <dbReference type="ChEBI" id="CHEBI:57306"/>
        <dbReference type="ChEBI" id="CHEBI:60344"/>
        <dbReference type="EC" id="4.98.1.1"/>
    </reaction>
</comment>
<dbReference type="Gene3D" id="3.40.50.1400">
    <property type="match status" value="2"/>
</dbReference>
<comment type="subcellular location">
    <subcellularLocation>
        <location evidence="9 10">Cytoplasm</location>
    </subcellularLocation>
</comment>
<evidence type="ECO:0000256" key="3">
    <source>
        <dbReference type="ARBA" id="ARBA00022723"/>
    </source>
</evidence>
<dbReference type="CDD" id="cd00419">
    <property type="entry name" value="Ferrochelatase_C"/>
    <property type="match status" value="1"/>
</dbReference>
<dbReference type="UniPathway" id="UPA00252">
    <property type="reaction ID" value="UER00325"/>
</dbReference>
<evidence type="ECO:0000256" key="6">
    <source>
        <dbReference type="ARBA" id="ARBA00023239"/>
    </source>
</evidence>
<keyword evidence="6 9" id="KW-0456">Lyase</keyword>
<evidence type="ECO:0000313" key="12">
    <source>
        <dbReference type="EMBL" id="EIT69099.1"/>
    </source>
</evidence>
<evidence type="ECO:0000256" key="10">
    <source>
        <dbReference type="RuleBase" id="RU000607"/>
    </source>
</evidence>
<dbReference type="STRING" id="1172194.WQQ_26810"/>
<keyword evidence="5 9" id="KW-0350">Heme biosynthesis</keyword>
<dbReference type="NCBIfam" id="TIGR00109">
    <property type="entry name" value="hemH"/>
    <property type="match status" value="1"/>
</dbReference>
<dbReference type="InterPro" id="IPR001015">
    <property type="entry name" value="Ferrochelatase"/>
</dbReference>
<dbReference type="InterPro" id="IPR033659">
    <property type="entry name" value="Ferrochelatase_N"/>
</dbReference>
<comment type="catalytic activity">
    <reaction evidence="8">
        <text>Fe-coproporphyrin III + 2 H(+) = coproporphyrin III + Fe(2+)</text>
        <dbReference type="Rhea" id="RHEA:49572"/>
        <dbReference type="ChEBI" id="CHEBI:15378"/>
        <dbReference type="ChEBI" id="CHEBI:29033"/>
        <dbReference type="ChEBI" id="CHEBI:68438"/>
        <dbReference type="ChEBI" id="CHEBI:131725"/>
        <dbReference type="EC" id="4.99.1.9"/>
    </reaction>
    <physiologicalReaction direction="right-to-left" evidence="8">
        <dbReference type="Rhea" id="RHEA:49574"/>
    </physiologicalReaction>
</comment>
<feature type="region of interest" description="Disordered" evidence="11">
    <location>
        <begin position="346"/>
        <end position="378"/>
    </location>
</feature>
<evidence type="ECO:0000256" key="9">
    <source>
        <dbReference type="HAMAP-Rule" id="MF_00323"/>
    </source>
</evidence>
<evidence type="ECO:0000256" key="2">
    <source>
        <dbReference type="ARBA" id="ARBA00022490"/>
    </source>
</evidence>
<dbReference type="InterPro" id="IPR019772">
    <property type="entry name" value="Ferrochelatase_AS"/>
</dbReference>
<dbReference type="EMBL" id="AKGD01000002">
    <property type="protein sequence ID" value="EIT69099.1"/>
    <property type="molecule type" value="Genomic_DNA"/>
</dbReference>
<gene>
    <name evidence="9" type="primary">hemH</name>
    <name evidence="12" type="ORF">WQQ_26810</name>
</gene>
<feature type="binding site" evidence="9">
    <location>
        <position position="292"/>
    </location>
    <ligand>
        <name>Fe(2+)</name>
        <dbReference type="ChEBI" id="CHEBI:29033"/>
    </ligand>
</feature>
<dbReference type="PANTHER" id="PTHR11108:SF1">
    <property type="entry name" value="FERROCHELATASE, MITOCHONDRIAL"/>
    <property type="match status" value="1"/>
</dbReference>
<comment type="pathway">
    <text evidence="9 10">Porphyrin-containing compound metabolism; protoheme biosynthesis; protoheme from protoporphyrin-IX: step 1/1.</text>
</comment>
<reference evidence="12 13" key="1">
    <citation type="journal article" date="2012" name="J. Bacteriol.">
        <title>Genome Sequence of n-Alkane-Degrading Hydrocarboniphaga effusa Strain AP103T (ATCC BAA-332T).</title>
        <authorList>
            <person name="Chang H.K."/>
            <person name="Zylstra G.J."/>
            <person name="Chae J.C."/>
        </authorList>
    </citation>
    <scope>NUCLEOTIDE SEQUENCE [LARGE SCALE GENOMIC DNA]</scope>
    <source>
        <strain evidence="12 13">AP103</strain>
    </source>
</reference>
<dbReference type="HAMAP" id="MF_00323">
    <property type="entry name" value="Ferrochelatase"/>
    <property type="match status" value="1"/>
</dbReference>
<keyword evidence="2 9" id="KW-0963">Cytoplasm</keyword>
<keyword evidence="4 9" id="KW-0408">Iron</keyword>
<dbReference type="CDD" id="cd03411">
    <property type="entry name" value="Ferrochelatase_N"/>
    <property type="match status" value="1"/>
</dbReference>
<comment type="similarity">
    <text evidence="1 9 10">Belongs to the ferrochelatase family.</text>
</comment>
<evidence type="ECO:0000256" key="4">
    <source>
        <dbReference type="ARBA" id="ARBA00023004"/>
    </source>
</evidence>
<dbReference type="AlphaFoldDB" id="I7ZB59"/>
<protein>
    <recommendedName>
        <fullName evidence="9 10">Ferrochelatase</fullName>
        <ecNumber evidence="9 10">4.98.1.1</ecNumber>
    </recommendedName>
    <alternativeName>
        <fullName evidence="9">Heme synthase</fullName>
    </alternativeName>
    <alternativeName>
        <fullName evidence="9">Protoheme ferro-lyase</fullName>
    </alternativeName>
</protein>
<dbReference type="InterPro" id="IPR033644">
    <property type="entry name" value="Ferrochelatase_C"/>
</dbReference>
<comment type="function">
    <text evidence="9 10">Catalyzes the ferrous insertion into protoporphyrin IX.</text>
</comment>
<dbReference type="FunFam" id="3.40.50.1400:FF:000002">
    <property type="entry name" value="Ferrochelatase"/>
    <property type="match status" value="1"/>
</dbReference>
<dbReference type="EC" id="4.98.1.1" evidence="9 10"/>
<keyword evidence="7 9" id="KW-0627">Porphyrin biosynthesis</keyword>
<proteinExistence type="inferred from homology"/>
<dbReference type="PATRIC" id="fig|1172194.4.peg.2591"/>
<keyword evidence="13" id="KW-1185">Reference proteome</keyword>
<feature type="binding site" evidence="9">
    <location>
        <position position="211"/>
    </location>
    <ligand>
        <name>Fe(2+)</name>
        <dbReference type="ChEBI" id="CHEBI:29033"/>
    </ligand>
</feature>